<dbReference type="InterPro" id="IPR009000">
    <property type="entry name" value="Transl_B-barrel_sf"/>
</dbReference>
<reference evidence="11 12" key="1">
    <citation type="submission" date="2014-07" db="EMBL/GenBank/DDBJ databases">
        <authorList>
            <person name="McCorrison J."/>
            <person name="Sanka R."/>
            <person name="Torralba M."/>
            <person name="Gillis M."/>
            <person name="Haft D.H."/>
            <person name="Methe B."/>
            <person name="Sutton G."/>
            <person name="Nelson K.E."/>
        </authorList>
    </citation>
    <scope>NUCLEOTIDE SEQUENCE [LARGE SCALE GENOMIC DNA]</scope>
    <source>
        <strain evidence="11 12">S7-1-13</strain>
    </source>
</reference>
<organism evidence="11 12">
    <name type="scientific">Anaerococcus lactolyticus S7-1-13</name>
    <dbReference type="NCBI Taxonomy" id="1284686"/>
    <lineage>
        <taxon>Bacteria</taxon>
        <taxon>Bacillati</taxon>
        <taxon>Bacillota</taxon>
        <taxon>Tissierellia</taxon>
        <taxon>Tissierellales</taxon>
        <taxon>Peptoniphilaceae</taxon>
        <taxon>Anaerococcus</taxon>
    </lineage>
</organism>
<protein>
    <recommendedName>
        <fullName evidence="6 7">Large ribosomal subunit protein uL3</fullName>
    </recommendedName>
</protein>
<comment type="caution">
    <text evidence="11">The sequence shown here is derived from an EMBL/GenBank/DDBJ whole genome shotgun (WGS) entry which is preliminary data.</text>
</comment>
<dbReference type="EMBL" id="JRMW01000029">
    <property type="protein sequence ID" value="KGF04502.1"/>
    <property type="molecule type" value="Genomic_DNA"/>
</dbReference>
<accession>A0A095YD40</accession>
<evidence type="ECO:0000313" key="12">
    <source>
        <dbReference type="Proteomes" id="UP000029579"/>
    </source>
</evidence>
<dbReference type="Pfam" id="PF00297">
    <property type="entry name" value="Ribosomal_L3"/>
    <property type="match status" value="1"/>
</dbReference>
<evidence type="ECO:0000256" key="4">
    <source>
        <dbReference type="ARBA" id="ARBA00022980"/>
    </source>
</evidence>
<dbReference type="OrthoDB" id="9806135at2"/>
<dbReference type="GO" id="GO:0006412">
    <property type="term" value="P:translation"/>
    <property type="evidence" value="ECO:0007669"/>
    <property type="project" value="UniProtKB-UniRule"/>
</dbReference>
<dbReference type="GO" id="GO:0022625">
    <property type="term" value="C:cytosolic large ribosomal subunit"/>
    <property type="evidence" value="ECO:0007669"/>
    <property type="project" value="TreeGrafter"/>
</dbReference>
<evidence type="ECO:0000256" key="7">
    <source>
        <dbReference type="HAMAP-Rule" id="MF_01325"/>
    </source>
</evidence>
<dbReference type="FunFam" id="2.40.30.10:FF:000004">
    <property type="entry name" value="50S ribosomal protein L3"/>
    <property type="match status" value="1"/>
</dbReference>
<evidence type="ECO:0000256" key="5">
    <source>
        <dbReference type="ARBA" id="ARBA00023274"/>
    </source>
</evidence>
<dbReference type="PANTHER" id="PTHR11229">
    <property type="entry name" value="50S RIBOSOMAL PROTEIN L3"/>
    <property type="match status" value="1"/>
</dbReference>
<sequence>MKSIFTTKVGMTQVIDEDGVITPVTVLKADENVVVQVKTTDVDGYNAIQVGTVDKKEKNVKKPIRGHYDKAGASYKRYLKEINLGEEVTELKAGDKITVDIFEEGELVDVVAISKGKGTQGAIKRWNYGRGPASHGSKSHRVAGARAAGSDPSRVFKGRKGSGKMGHERVTIQNVKVVKVNAEDSYILVKGGVPGPKGGLVEVKQAVKSLA</sequence>
<dbReference type="InterPro" id="IPR019927">
    <property type="entry name" value="Ribosomal_uL3_bac/org-type"/>
</dbReference>
<keyword evidence="5 7" id="KW-0687">Ribonucleoprotein</keyword>
<keyword evidence="2 7" id="KW-0699">rRNA-binding</keyword>
<proteinExistence type="inferred from homology"/>
<dbReference type="PANTHER" id="PTHR11229:SF16">
    <property type="entry name" value="LARGE RIBOSOMAL SUBUNIT PROTEIN UL3C"/>
    <property type="match status" value="1"/>
</dbReference>
<evidence type="ECO:0000256" key="3">
    <source>
        <dbReference type="ARBA" id="ARBA00022884"/>
    </source>
</evidence>
<dbReference type="SUPFAM" id="SSF50447">
    <property type="entry name" value="Translation proteins"/>
    <property type="match status" value="1"/>
</dbReference>
<keyword evidence="4 7" id="KW-0689">Ribosomal protein</keyword>
<evidence type="ECO:0000256" key="6">
    <source>
        <dbReference type="ARBA" id="ARBA00035243"/>
    </source>
</evidence>
<comment type="similarity">
    <text evidence="1 7 8">Belongs to the universal ribosomal protein uL3 family.</text>
</comment>
<dbReference type="AlphaFoldDB" id="A0A095YD40"/>
<keyword evidence="3 7" id="KW-0694">RNA-binding</keyword>
<dbReference type="InterPro" id="IPR000597">
    <property type="entry name" value="Ribosomal_uL3"/>
</dbReference>
<dbReference type="GO" id="GO:0003735">
    <property type="term" value="F:structural constituent of ribosome"/>
    <property type="evidence" value="ECO:0007669"/>
    <property type="project" value="UniProtKB-UniRule"/>
</dbReference>
<dbReference type="FunFam" id="3.30.160.810:FF:000001">
    <property type="entry name" value="50S ribosomal protein L3"/>
    <property type="match status" value="1"/>
</dbReference>
<evidence type="ECO:0000256" key="8">
    <source>
        <dbReference type="RuleBase" id="RU003905"/>
    </source>
</evidence>
<comment type="subunit">
    <text evidence="7 9">Part of the 50S ribosomal subunit. Forms a cluster with proteins L14 and L19.</text>
</comment>
<dbReference type="InterPro" id="IPR019926">
    <property type="entry name" value="Ribosomal_uL3_CS"/>
</dbReference>
<dbReference type="NCBIfam" id="TIGR03625">
    <property type="entry name" value="L3_bact"/>
    <property type="match status" value="1"/>
</dbReference>
<evidence type="ECO:0000256" key="10">
    <source>
        <dbReference type="SAM" id="MobiDB-lite"/>
    </source>
</evidence>
<dbReference type="Gene3D" id="2.40.30.10">
    <property type="entry name" value="Translation factors"/>
    <property type="match status" value="1"/>
</dbReference>
<evidence type="ECO:0000256" key="1">
    <source>
        <dbReference type="ARBA" id="ARBA00006540"/>
    </source>
</evidence>
<evidence type="ECO:0000256" key="9">
    <source>
        <dbReference type="RuleBase" id="RU003906"/>
    </source>
</evidence>
<dbReference type="RefSeq" id="WP_037327120.1">
    <property type="nucleotide sequence ID" value="NZ_JRMW01000029.1"/>
</dbReference>
<name>A0A095YD40_9FIRM</name>
<dbReference type="eggNOG" id="COG0087">
    <property type="taxonomic scope" value="Bacteria"/>
</dbReference>
<evidence type="ECO:0000256" key="2">
    <source>
        <dbReference type="ARBA" id="ARBA00022730"/>
    </source>
</evidence>
<gene>
    <name evidence="7" type="primary">rplC</name>
    <name evidence="11" type="ORF">HMPREF1630_03665</name>
</gene>
<dbReference type="GO" id="GO:0019843">
    <property type="term" value="F:rRNA binding"/>
    <property type="evidence" value="ECO:0007669"/>
    <property type="project" value="UniProtKB-UniRule"/>
</dbReference>
<dbReference type="HAMAP" id="MF_01325_B">
    <property type="entry name" value="Ribosomal_uL3_B"/>
    <property type="match status" value="1"/>
</dbReference>
<evidence type="ECO:0000313" key="11">
    <source>
        <dbReference type="EMBL" id="KGF04502.1"/>
    </source>
</evidence>
<comment type="function">
    <text evidence="7 9">One of the primary rRNA binding proteins, it binds directly near the 3'-end of the 23S rRNA, where it nucleates assembly of the 50S subunit.</text>
</comment>
<dbReference type="Gene3D" id="3.30.160.810">
    <property type="match status" value="1"/>
</dbReference>
<dbReference type="Proteomes" id="UP000029579">
    <property type="component" value="Unassembled WGS sequence"/>
</dbReference>
<dbReference type="PROSITE" id="PS00474">
    <property type="entry name" value="RIBOSOMAL_L3"/>
    <property type="match status" value="1"/>
</dbReference>
<feature type="region of interest" description="Disordered" evidence="10">
    <location>
        <begin position="128"/>
        <end position="164"/>
    </location>
</feature>